<dbReference type="AlphaFoldDB" id="F2E375"/>
<feature type="region of interest" description="Disordered" evidence="1">
    <location>
        <begin position="1"/>
        <end position="118"/>
    </location>
</feature>
<proteinExistence type="evidence at transcript level"/>
<evidence type="ECO:0000256" key="1">
    <source>
        <dbReference type="SAM" id="MobiDB-lite"/>
    </source>
</evidence>
<protein>
    <submittedName>
        <fullName evidence="2">Predicted protein</fullName>
    </submittedName>
</protein>
<feature type="compositionally biased region" description="Basic and acidic residues" evidence="1">
    <location>
        <begin position="98"/>
        <end position="111"/>
    </location>
</feature>
<evidence type="ECO:0000313" key="2">
    <source>
        <dbReference type="EMBL" id="BAK01797.1"/>
    </source>
</evidence>
<accession>F2E375</accession>
<name>F2E375_HORVV</name>
<dbReference type="EMBL" id="AK370598">
    <property type="protein sequence ID" value="BAK01797.1"/>
    <property type="molecule type" value="mRNA"/>
</dbReference>
<feature type="compositionally biased region" description="Basic and acidic residues" evidence="1">
    <location>
        <begin position="64"/>
        <end position="81"/>
    </location>
</feature>
<organism evidence="2">
    <name type="scientific">Hordeum vulgare subsp. vulgare</name>
    <name type="common">Domesticated barley</name>
    <dbReference type="NCBI Taxonomy" id="112509"/>
    <lineage>
        <taxon>Eukaryota</taxon>
        <taxon>Viridiplantae</taxon>
        <taxon>Streptophyta</taxon>
        <taxon>Embryophyta</taxon>
        <taxon>Tracheophyta</taxon>
        <taxon>Spermatophyta</taxon>
        <taxon>Magnoliopsida</taxon>
        <taxon>Liliopsida</taxon>
        <taxon>Poales</taxon>
        <taxon>Poaceae</taxon>
        <taxon>BOP clade</taxon>
        <taxon>Pooideae</taxon>
        <taxon>Triticodae</taxon>
        <taxon>Triticeae</taxon>
        <taxon>Hordeinae</taxon>
        <taxon>Hordeum</taxon>
    </lineage>
</organism>
<sequence length="128" mass="14099">MRAGAGPMNTRSGRTNPPPNHEQPPAGRRCISSTPPPCSRRGARTQAAIRRQPPRAHQPANAARQREEHAPLPPDPRRLRPADLTGGGEARRMGMGHGRGDQIRRPCRPEEGATEQLPLLMVREKLHI</sequence>
<reference evidence="2" key="1">
    <citation type="journal article" date="2011" name="Plant Physiol.">
        <title>Comprehensive sequence analysis of 24,783 barley full-length cDNAs derived from 12 clone libraries.</title>
        <authorList>
            <person name="Matsumoto T."/>
            <person name="Tanaka T."/>
            <person name="Sakai H."/>
            <person name="Amano N."/>
            <person name="Kanamori H."/>
            <person name="Kurita K."/>
            <person name="Kikuta A."/>
            <person name="Kamiya K."/>
            <person name="Yamamoto M."/>
            <person name="Ikawa H."/>
            <person name="Fujii N."/>
            <person name="Hori K."/>
            <person name="Itoh T."/>
            <person name="Sato K."/>
        </authorList>
    </citation>
    <scope>NUCLEOTIDE SEQUENCE</scope>
</reference>